<comment type="caution">
    <text evidence="3">The sequence shown here is derived from an EMBL/GenBank/DDBJ whole genome shotgun (WGS) entry which is preliminary data.</text>
</comment>
<name>A0ABS8ZLB2_9PSEU</name>
<feature type="short sequence motif" description="Histidine triad motif" evidence="1">
    <location>
        <begin position="110"/>
        <end position="114"/>
    </location>
</feature>
<accession>A0ABS8ZLB2</accession>
<dbReference type="Gene3D" id="3.30.428.10">
    <property type="entry name" value="HIT-like"/>
    <property type="match status" value="1"/>
</dbReference>
<reference evidence="3 4" key="1">
    <citation type="submission" date="2021-12" db="EMBL/GenBank/DDBJ databases">
        <title>Genome sequence of Kibdelosporangium philippinense ATCC 49844.</title>
        <authorList>
            <person name="Fedorov E.A."/>
            <person name="Omeragic M."/>
            <person name="Shalygina K.F."/>
            <person name="Maclea K.S."/>
        </authorList>
    </citation>
    <scope>NUCLEOTIDE SEQUENCE [LARGE SCALE GENOMIC DNA]</scope>
    <source>
        <strain evidence="3 4">ATCC 49844</strain>
    </source>
</reference>
<proteinExistence type="predicted"/>
<evidence type="ECO:0000259" key="2">
    <source>
        <dbReference type="PROSITE" id="PS51084"/>
    </source>
</evidence>
<feature type="domain" description="HIT" evidence="2">
    <location>
        <begin position="19"/>
        <end position="125"/>
    </location>
</feature>
<dbReference type="PANTHER" id="PTHR42997">
    <property type="entry name" value="HIT FAMILY HYDROLASE"/>
    <property type="match status" value="1"/>
</dbReference>
<evidence type="ECO:0000256" key="1">
    <source>
        <dbReference type="PROSITE-ProRule" id="PRU00464"/>
    </source>
</evidence>
<dbReference type="InterPro" id="IPR036265">
    <property type="entry name" value="HIT-like_sf"/>
</dbReference>
<dbReference type="InterPro" id="IPR011146">
    <property type="entry name" value="HIT-like"/>
</dbReference>
<keyword evidence="4" id="KW-1185">Reference proteome</keyword>
<organism evidence="3 4">
    <name type="scientific">Kibdelosporangium philippinense</name>
    <dbReference type="NCBI Taxonomy" id="211113"/>
    <lineage>
        <taxon>Bacteria</taxon>
        <taxon>Bacillati</taxon>
        <taxon>Actinomycetota</taxon>
        <taxon>Actinomycetes</taxon>
        <taxon>Pseudonocardiales</taxon>
        <taxon>Pseudonocardiaceae</taxon>
        <taxon>Kibdelosporangium</taxon>
    </lineage>
</organism>
<evidence type="ECO:0000313" key="3">
    <source>
        <dbReference type="EMBL" id="MCE7008588.1"/>
    </source>
</evidence>
<dbReference type="SUPFAM" id="SSF54197">
    <property type="entry name" value="HIT-like"/>
    <property type="match status" value="1"/>
</dbReference>
<dbReference type="InterPro" id="IPR052908">
    <property type="entry name" value="AP-4-A_phosphorylase"/>
</dbReference>
<dbReference type="RefSeq" id="WP_233730073.1">
    <property type="nucleotide sequence ID" value="NZ_JAJVCN010000003.1"/>
</dbReference>
<dbReference type="PROSITE" id="PS51084">
    <property type="entry name" value="HIT_2"/>
    <property type="match status" value="1"/>
</dbReference>
<sequence length="162" mass="18306">MTQTHAIDDAVRRYRPDCIFCRMDDPSVNRILEQSDNFYVRYDNFPATDGHVEIVPKRHVVSFFELAPGEVAEAYQLMSDVRSTLTAIHDPQGFTIGINDGRAAGRTIDHLHIHLVPRYDGDVTDPRGGIRRALPNGDPALWTDSSLTEFDRRGHVPIRPPT</sequence>
<gene>
    <name evidence="3" type="ORF">LWC34_38115</name>
</gene>
<dbReference type="PANTHER" id="PTHR42997:SF1">
    <property type="entry name" value="AP-4-A PHOSPHORYLASE"/>
    <property type="match status" value="1"/>
</dbReference>
<dbReference type="Proteomes" id="UP001521150">
    <property type="component" value="Unassembled WGS sequence"/>
</dbReference>
<dbReference type="EMBL" id="JAJVCN010000003">
    <property type="protein sequence ID" value="MCE7008588.1"/>
    <property type="molecule type" value="Genomic_DNA"/>
</dbReference>
<evidence type="ECO:0000313" key="4">
    <source>
        <dbReference type="Proteomes" id="UP001521150"/>
    </source>
</evidence>
<protein>
    <submittedName>
        <fullName evidence="3">HIT domain-containing protein</fullName>
    </submittedName>
</protein>
<dbReference type="Pfam" id="PF01230">
    <property type="entry name" value="HIT"/>
    <property type="match status" value="1"/>
</dbReference>